<evidence type="ECO:0000313" key="3">
    <source>
        <dbReference type="Proteomes" id="UP000572817"/>
    </source>
</evidence>
<reference evidence="2" key="1">
    <citation type="submission" date="2020-04" db="EMBL/GenBank/DDBJ databases">
        <title>Genome Assembly and Annotation of Botryosphaeria dothidea sdau 11-99, a Latent Pathogen of Apple Fruit Ring Rot in China.</title>
        <authorList>
            <person name="Yu C."/>
            <person name="Diao Y."/>
            <person name="Lu Q."/>
            <person name="Zhao J."/>
            <person name="Cui S."/>
            <person name="Peng C."/>
            <person name="He B."/>
            <person name="Liu H."/>
        </authorList>
    </citation>
    <scope>NUCLEOTIDE SEQUENCE [LARGE SCALE GENOMIC DNA]</scope>
    <source>
        <strain evidence="2">Sdau11-99</strain>
    </source>
</reference>
<keyword evidence="1" id="KW-0472">Membrane</keyword>
<dbReference type="EMBL" id="WWBZ02000016">
    <property type="protein sequence ID" value="KAF4309500.1"/>
    <property type="molecule type" value="Genomic_DNA"/>
</dbReference>
<dbReference type="Proteomes" id="UP000572817">
    <property type="component" value="Unassembled WGS sequence"/>
</dbReference>
<keyword evidence="1" id="KW-1133">Transmembrane helix</keyword>
<feature type="transmembrane region" description="Helical" evidence="1">
    <location>
        <begin position="12"/>
        <end position="30"/>
    </location>
</feature>
<proteinExistence type="predicted"/>
<comment type="caution">
    <text evidence="2">The sequence shown here is derived from an EMBL/GenBank/DDBJ whole genome shotgun (WGS) entry which is preliminary data.</text>
</comment>
<dbReference type="AlphaFoldDB" id="A0A8H4IXR3"/>
<evidence type="ECO:0000313" key="2">
    <source>
        <dbReference type="EMBL" id="KAF4309500.1"/>
    </source>
</evidence>
<evidence type="ECO:0000256" key="1">
    <source>
        <dbReference type="SAM" id="Phobius"/>
    </source>
</evidence>
<name>A0A8H4IXR3_9PEZI</name>
<protein>
    <submittedName>
        <fullName evidence="2">Uncharacterized protein</fullName>
    </submittedName>
</protein>
<gene>
    <name evidence="2" type="ORF">GTA08_BOTSDO01983</name>
</gene>
<accession>A0A8H4IXR3</accession>
<keyword evidence="1" id="KW-0812">Transmembrane</keyword>
<organism evidence="2 3">
    <name type="scientific">Botryosphaeria dothidea</name>
    <dbReference type="NCBI Taxonomy" id="55169"/>
    <lineage>
        <taxon>Eukaryota</taxon>
        <taxon>Fungi</taxon>
        <taxon>Dikarya</taxon>
        <taxon>Ascomycota</taxon>
        <taxon>Pezizomycotina</taxon>
        <taxon>Dothideomycetes</taxon>
        <taxon>Dothideomycetes incertae sedis</taxon>
        <taxon>Botryosphaeriales</taxon>
        <taxon>Botryosphaeriaceae</taxon>
        <taxon>Botryosphaeria</taxon>
    </lineage>
</organism>
<sequence length="142" mass="15766">MSENKTLVQLGWIITIVVSTPVILLLWTVLRGTAKPVSYTTYRLQGLPVGISKGGAQELIAHATSCGRPEEVTVNSLARDTTHTSSSVATVTYRNTPRKRSNINGNTEWRIGVSDELQLVFDTHFDGCTTLHRPSDHDWKFE</sequence>
<keyword evidence="3" id="KW-1185">Reference proteome</keyword>